<gene>
    <name evidence="2" type="ORF">KC19_3G119400</name>
</gene>
<name>A0A8T0IHF8_CERPU</name>
<dbReference type="PANTHER" id="PTHR34799">
    <property type="entry name" value="OS07G0656300 PROTEIN"/>
    <property type="match status" value="1"/>
</dbReference>
<dbReference type="Proteomes" id="UP000822688">
    <property type="component" value="Chromosome 3"/>
</dbReference>
<accession>A0A8T0IHF8</accession>
<sequence>MALLGFKRKMRNVPTGRVDLRNYCPERAILTPRDPNQVGHSTKGAELVGHSNQRAGFFQSQVETTKRTILSRSLHHRPKLAVTIKFPQSENFASAPGTCLNYTPRLSAFTSTGHVHAHTVEALSLLADVSCEVKRSYIQRSCNFMLPRSRGIHHRTCPNWFVMCDISWKKERSNQTPLQKKMASVLKNLYQLKEQCTDKHAQLKITDSYRVVRKLRTPRTPSLPAFRCPTKLQKNISLSKCDEIVSRKCGSTGWADAAHLRDSLALTDSSTINSASEDIMLGKGKFQSHNMKSLSSIGVPLGAQSTATLERVSKSSSQVSGTKKIRFGKSKRMERVSNQILKFIGEMPFPEKLIRQTLGNNPDTSKGLRLLLTERKVKRLGSGGRGRPFEYVVTEKGLLHIHGLKLAESDVVELTPESVSSCNPITGTRIVSDAPKYDAQCLLTQVTSSPEALASDITASQPYSAVTPQSSSPCPHMQIRKRSSDCELTTPLSSGITEC</sequence>
<reference evidence="2" key="1">
    <citation type="submission" date="2020-06" db="EMBL/GenBank/DDBJ databases">
        <title>WGS assembly of Ceratodon purpureus strain R40.</title>
        <authorList>
            <person name="Carey S.B."/>
            <person name="Jenkins J."/>
            <person name="Shu S."/>
            <person name="Lovell J.T."/>
            <person name="Sreedasyam A."/>
            <person name="Maumus F."/>
            <person name="Tiley G.P."/>
            <person name="Fernandez-Pozo N."/>
            <person name="Barry K."/>
            <person name="Chen C."/>
            <person name="Wang M."/>
            <person name="Lipzen A."/>
            <person name="Daum C."/>
            <person name="Saski C.A."/>
            <person name="Payton A.C."/>
            <person name="Mcbreen J.C."/>
            <person name="Conrad R.E."/>
            <person name="Kollar L.M."/>
            <person name="Olsson S."/>
            <person name="Huttunen S."/>
            <person name="Landis J.B."/>
            <person name="Wickett N.J."/>
            <person name="Johnson M.G."/>
            <person name="Rensing S.A."/>
            <person name="Grimwood J."/>
            <person name="Schmutz J."/>
            <person name="Mcdaniel S.F."/>
        </authorList>
    </citation>
    <scope>NUCLEOTIDE SEQUENCE</scope>
    <source>
        <strain evidence="2">R40</strain>
    </source>
</reference>
<dbReference type="EMBL" id="CM026423">
    <property type="protein sequence ID" value="KAG0583224.1"/>
    <property type="molecule type" value="Genomic_DNA"/>
</dbReference>
<dbReference type="PANTHER" id="PTHR34799:SF2">
    <property type="entry name" value="OS07G0656300 PROTEIN"/>
    <property type="match status" value="1"/>
</dbReference>
<proteinExistence type="predicted"/>
<protein>
    <recommendedName>
        <fullName evidence="1">HTH three-helical bundle domain-containing protein</fullName>
    </recommendedName>
</protein>
<organism evidence="2 3">
    <name type="scientific">Ceratodon purpureus</name>
    <name type="common">Fire moss</name>
    <name type="synonym">Dicranum purpureum</name>
    <dbReference type="NCBI Taxonomy" id="3225"/>
    <lineage>
        <taxon>Eukaryota</taxon>
        <taxon>Viridiplantae</taxon>
        <taxon>Streptophyta</taxon>
        <taxon>Embryophyta</taxon>
        <taxon>Bryophyta</taxon>
        <taxon>Bryophytina</taxon>
        <taxon>Bryopsida</taxon>
        <taxon>Dicranidae</taxon>
        <taxon>Pseudoditrichales</taxon>
        <taxon>Ditrichaceae</taxon>
        <taxon>Ceratodon</taxon>
    </lineage>
</organism>
<dbReference type="InterPro" id="IPR057523">
    <property type="entry name" value="HTH_74"/>
</dbReference>
<comment type="caution">
    <text evidence="2">The sequence shown here is derived from an EMBL/GenBank/DDBJ whole genome shotgun (WGS) entry which is preliminary data.</text>
</comment>
<evidence type="ECO:0000313" key="3">
    <source>
        <dbReference type="Proteomes" id="UP000822688"/>
    </source>
</evidence>
<dbReference type="AlphaFoldDB" id="A0A8T0IHF8"/>
<evidence type="ECO:0000259" key="1">
    <source>
        <dbReference type="Pfam" id="PF25370"/>
    </source>
</evidence>
<dbReference type="Pfam" id="PF25370">
    <property type="entry name" value="HTH_74"/>
    <property type="match status" value="1"/>
</dbReference>
<keyword evidence="3" id="KW-1185">Reference proteome</keyword>
<evidence type="ECO:0000313" key="2">
    <source>
        <dbReference type="EMBL" id="KAG0583224.1"/>
    </source>
</evidence>
<feature type="domain" description="HTH three-helical bundle" evidence="1">
    <location>
        <begin position="330"/>
        <end position="370"/>
    </location>
</feature>